<dbReference type="InterPro" id="IPR006600">
    <property type="entry name" value="HTH_CenpB_DNA-bd_dom"/>
</dbReference>
<evidence type="ECO:0000256" key="1">
    <source>
        <dbReference type="ARBA" id="ARBA00023125"/>
    </source>
</evidence>
<evidence type="ECO:0000259" key="3">
    <source>
        <dbReference type="PROSITE" id="PS51253"/>
    </source>
</evidence>
<dbReference type="HOGENOM" id="CLU_1019769_0_0_1"/>
<name>A0A0D0D6E3_9AGAM</name>
<proteinExistence type="predicted"/>
<protein>
    <recommendedName>
        <fullName evidence="3">HTH CENPB-type domain-containing protein</fullName>
    </recommendedName>
</protein>
<keyword evidence="5" id="KW-1185">Reference proteome</keyword>
<evidence type="ECO:0000256" key="2">
    <source>
        <dbReference type="SAM" id="MobiDB-lite"/>
    </source>
</evidence>
<feature type="region of interest" description="Disordered" evidence="2">
    <location>
        <begin position="104"/>
        <end position="127"/>
    </location>
</feature>
<feature type="region of interest" description="Disordered" evidence="2">
    <location>
        <begin position="140"/>
        <end position="225"/>
    </location>
</feature>
<keyword evidence="1" id="KW-0238">DNA-binding</keyword>
<feature type="compositionally biased region" description="Low complexity" evidence="2">
    <location>
        <begin position="200"/>
        <end position="216"/>
    </location>
</feature>
<dbReference type="OrthoDB" id="2679067at2759"/>
<feature type="domain" description="HTH CENPB-type" evidence="3">
    <location>
        <begin position="43"/>
        <end position="108"/>
    </location>
</feature>
<dbReference type="EMBL" id="KN830837">
    <property type="protein sequence ID" value="KIK72430.1"/>
    <property type="molecule type" value="Genomic_DNA"/>
</dbReference>
<reference evidence="4 5" key="1">
    <citation type="submission" date="2014-04" db="EMBL/GenBank/DDBJ databases">
        <authorList>
            <consortium name="DOE Joint Genome Institute"/>
            <person name="Kuo A."/>
            <person name="Kohler A."/>
            <person name="Jargeat P."/>
            <person name="Nagy L.G."/>
            <person name="Floudas D."/>
            <person name="Copeland A."/>
            <person name="Barry K.W."/>
            <person name="Cichocki N."/>
            <person name="Veneault-Fourrey C."/>
            <person name="LaButti K."/>
            <person name="Lindquist E.A."/>
            <person name="Lipzen A."/>
            <person name="Lundell T."/>
            <person name="Morin E."/>
            <person name="Murat C."/>
            <person name="Sun H."/>
            <person name="Tunlid A."/>
            <person name="Henrissat B."/>
            <person name="Grigoriev I.V."/>
            <person name="Hibbett D.S."/>
            <person name="Martin F."/>
            <person name="Nordberg H.P."/>
            <person name="Cantor M.N."/>
            <person name="Hua S.X."/>
        </authorList>
    </citation>
    <scope>NUCLEOTIDE SEQUENCE [LARGE SCALE GENOMIC DNA]</scope>
    <source>
        <strain evidence="4 5">Ve08.2h10</strain>
    </source>
</reference>
<gene>
    <name evidence="4" type="ORF">PAXRUDRAFT_836465</name>
</gene>
<reference evidence="5" key="2">
    <citation type="submission" date="2015-01" db="EMBL/GenBank/DDBJ databases">
        <title>Evolutionary Origins and Diversification of the Mycorrhizal Mutualists.</title>
        <authorList>
            <consortium name="DOE Joint Genome Institute"/>
            <consortium name="Mycorrhizal Genomics Consortium"/>
            <person name="Kohler A."/>
            <person name="Kuo A."/>
            <person name="Nagy L.G."/>
            <person name="Floudas D."/>
            <person name="Copeland A."/>
            <person name="Barry K.W."/>
            <person name="Cichocki N."/>
            <person name="Veneault-Fourrey C."/>
            <person name="LaButti K."/>
            <person name="Lindquist E.A."/>
            <person name="Lipzen A."/>
            <person name="Lundell T."/>
            <person name="Morin E."/>
            <person name="Murat C."/>
            <person name="Riley R."/>
            <person name="Ohm R."/>
            <person name="Sun H."/>
            <person name="Tunlid A."/>
            <person name="Henrissat B."/>
            <person name="Grigoriev I.V."/>
            <person name="Hibbett D.S."/>
            <person name="Martin F."/>
        </authorList>
    </citation>
    <scope>NUCLEOTIDE SEQUENCE [LARGE SCALE GENOMIC DNA]</scope>
    <source>
        <strain evidence="5">Ve08.2h10</strain>
    </source>
</reference>
<dbReference type="InParanoid" id="A0A0D0D6E3"/>
<accession>A0A0D0D6E3</accession>
<dbReference type="AlphaFoldDB" id="A0A0D0D6E3"/>
<dbReference type="PROSITE" id="PS51253">
    <property type="entry name" value="HTH_CENPB"/>
    <property type="match status" value="1"/>
</dbReference>
<sequence length="273" mass="30706">MELAVKDLIDGTYKTINAAAKAHEVSRQTLGDRVHGIHRARCESYKDSRHLNETQENVINEWLVQNSSMATPLHPRDLRARAFEITGKLPGQNWHRKYLNRHGETLKASKPRHLDPRRAQNFNRTNVDGYFRLRAQIEKKHDGIPPQHNWNQDEKGNQMGGGRFSGLFGSSRKRTATVPSVAPALPQSSSSTHSAFVPDQSQFPSSSSSNSHMPHSTHAPSSYMQDMSHNAPYTLHMSHNVPLTSHLLHHSCSHINYHTSGNSPYDSGQTPFN</sequence>
<evidence type="ECO:0000313" key="5">
    <source>
        <dbReference type="Proteomes" id="UP000054538"/>
    </source>
</evidence>
<organism evidence="4 5">
    <name type="scientific">Paxillus rubicundulus Ve08.2h10</name>
    <dbReference type="NCBI Taxonomy" id="930991"/>
    <lineage>
        <taxon>Eukaryota</taxon>
        <taxon>Fungi</taxon>
        <taxon>Dikarya</taxon>
        <taxon>Basidiomycota</taxon>
        <taxon>Agaricomycotina</taxon>
        <taxon>Agaricomycetes</taxon>
        <taxon>Agaricomycetidae</taxon>
        <taxon>Boletales</taxon>
        <taxon>Paxilineae</taxon>
        <taxon>Paxillaceae</taxon>
        <taxon>Paxillus</taxon>
    </lineage>
</organism>
<feature type="compositionally biased region" description="Basic and acidic residues" evidence="2">
    <location>
        <begin position="104"/>
        <end position="118"/>
    </location>
</feature>
<dbReference type="Proteomes" id="UP000054538">
    <property type="component" value="Unassembled WGS sequence"/>
</dbReference>
<dbReference type="GO" id="GO:0003677">
    <property type="term" value="F:DNA binding"/>
    <property type="evidence" value="ECO:0007669"/>
    <property type="project" value="UniProtKB-KW"/>
</dbReference>
<evidence type="ECO:0000313" key="4">
    <source>
        <dbReference type="EMBL" id="KIK72430.1"/>
    </source>
</evidence>